<name>A0AB39VFA0_9FUSO</name>
<dbReference type="RefSeq" id="WP_369710350.1">
    <property type="nucleotide sequence ID" value="NZ_CP165644.1"/>
</dbReference>
<proteinExistence type="predicted"/>
<protein>
    <submittedName>
        <fullName evidence="1">Uncharacterized protein</fullName>
    </submittedName>
</protein>
<sequence>MQSIKKIDNNYIENEFKNPKIKVGKKEYTILQKREVNLNNNKKYIYLLSNLSDENIKSYLYYKGDKDYLIELEIHTVGNPYNIDFFDVNNDNRNEIIIENLNELSDFNNLFIFKINENEIKKVFDAQQNIKLKNYFNYNNMLTKLDVKINDDFNLKKNIKYELPNIIETKIIDSDFPEIIFGIIKNKIIFRIKGFQNFEIIFDKNFDYKLKATSKFSVNYGIEDGIIVNNFL</sequence>
<organism evidence="1">
    <name type="scientific">Leptotrichia rugosa</name>
    <dbReference type="NCBI Taxonomy" id="3239302"/>
    <lineage>
        <taxon>Bacteria</taxon>
        <taxon>Fusobacteriati</taxon>
        <taxon>Fusobacteriota</taxon>
        <taxon>Fusobacteriia</taxon>
        <taxon>Fusobacteriales</taxon>
        <taxon>Leptotrichiaceae</taxon>
        <taxon>Leptotrichia</taxon>
    </lineage>
</organism>
<dbReference type="AlphaFoldDB" id="A0AB39VFA0"/>
<dbReference type="KEGG" id="lrug:AB8B22_05395"/>
<accession>A0AB39VFA0</accession>
<reference evidence="1" key="1">
    <citation type="submission" date="2024-07" db="EMBL/GenBank/DDBJ databases">
        <authorList>
            <person name="Li X.-J."/>
            <person name="Wang X."/>
        </authorList>
    </citation>
    <scope>NUCLEOTIDE SEQUENCE</scope>
    <source>
        <strain evidence="1">HSP-334</strain>
    </source>
</reference>
<evidence type="ECO:0000313" key="1">
    <source>
        <dbReference type="EMBL" id="XDU65864.1"/>
    </source>
</evidence>
<dbReference type="EMBL" id="CP165644">
    <property type="protein sequence ID" value="XDU65864.1"/>
    <property type="molecule type" value="Genomic_DNA"/>
</dbReference>
<gene>
    <name evidence="1" type="ORF">AB8B22_05395</name>
</gene>